<comment type="caution">
    <text evidence="4">The sequence shown here is derived from an EMBL/GenBank/DDBJ whole genome shotgun (WGS) entry which is preliminary data.</text>
</comment>
<evidence type="ECO:0000313" key="4">
    <source>
        <dbReference type="EMBL" id="MBW2962291.1"/>
    </source>
</evidence>
<keyword evidence="2" id="KW-0808">Transferase</keyword>
<keyword evidence="5" id="KW-1185">Reference proteome</keyword>
<dbReference type="GO" id="GO:0008168">
    <property type="term" value="F:methyltransferase activity"/>
    <property type="evidence" value="ECO:0007669"/>
    <property type="project" value="UniProtKB-KW"/>
</dbReference>
<keyword evidence="1 4" id="KW-0489">Methyltransferase</keyword>
<dbReference type="InterPro" id="IPR012327">
    <property type="entry name" value="MeTrfase_D12"/>
</dbReference>
<dbReference type="Pfam" id="PF02086">
    <property type="entry name" value="MethyltransfD12"/>
    <property type="match status" value="1"/>
</dbReference>
<gene>
    <name evidence="4" type="ORF">KW502_10815</name>
</gene>
<sequence>MSGNNTNLIAFNYFGGKFSWLHNLYQYFPNQYDHLVDLFAGSYVVSLNAPGNIIRTANDINDDVTNFFEVLRDYPEVLVSKLKLTPVSVSEYNNSWEDTDCKIENARRFYVRVRQSFFGLGAQRKNKGWHMAVSGVNATGGETVSRWNNSLDKLIEVAYQLRSKFQITNYDAVELIDKTNKPKTFFYVDYPYDCETRNSKNDYKFEFSDEKKIELSEKLHKIDGLAMVSGYPGGITEELYKDWRQIRFPKKANHIKATLRKKNKKVEVQECIWINYDISITRMSQPELF</sequence>
<dbReference type="PANTHER" id="PTHR30481:SF4">
    <property type="entry name" value="SITE-SPECIFIC DNA-METHYLTRANSFERASE (ADENINE-SPECIFIC)"/>
    <property type="match status" value="1"/>
</dbReference>
<reference evidence="4 5" key="1">
    <citation type="submission" date="2021-07" db="EMBL/GenBank/DDBJ databases">
        <title>Mesonia aestuariivivens sp. nov., isolated from a tidal flat.</title>
        <authorList>
            <person name="Kim Y.-O."/>
            <person name="Yoon J.-H."/>
        </authorList>
    </citation>
    <scope>NUCLEOTIDE SEQUENCE [LARGE SCALE GENOMIC DNA]</scope>
    <source>
        <strain evidence="4 5">JHPTF-M18</strain>
    </source>
</reference>
<evidence type="ECO:0000256" key="3">
    <source>
        <dbReference type="ARBA" id="ARBA00022691"/>
    </source>
</evidence>
<dbReference type="GO" id="GO:0032259">
    <property type="term" value="P:methylation"/>
    <property type="evidence" value="ECO:0007669"/>
    <property type="project" value="UniProtKB-KW"/>
</dbReference>
<evidence type="ECO:0000256" key="2">
    <source>
        <dbReference type="ARBA" id="ARBA00022679"/>
    </source>
</evidence>
<dbReference type="EMBL" id="JAHWDF010000011">
    <property type="protein sequence ID" value="MBW2962291.1"/>
    <property type="molecule type" value="Genomic_DNA"/>
</dbReference>
<keyword evidence="3" id="KW-0949">S-adenosyl-L-methionine</keyword>
<accession>A0ABS6W484</accession>
<dbReference type="Proteomes" id="UP000719267">
    <property type="component" value="Unassembled WGS sequence"/>
</dbReference>
<name>A0ABS6W484_9FLAO</name>
<evidence type="ECO:0000313" key="5">
    <source>
        <dbReference type="Proteomes" id="UP000719267"/>
    </source>
</evidence>
<evidence type="ECO:0000256" key="1">
    <source>
        <dbReference type="ARBA" id="ARBA00022603"/>
    </source>
</evidence>
<organism evidence="4 5">
    <name type="scientific">Mesonia aestuariivivens</name>
    <dbReference type="NCBI Taxonomy" id="2796128"/>
    <lineage>
        <taxon>Bacteria</taxon>
        <taxon>Pseudomonadati</taxon>
        <taxon>Bacteroidota</taxon>
        <taxon>Flavobacteriia</taxon>
        <taxon>Flavobacteriales</taxon>
        <taxon>Flavobacteriaceae</taxon>
        <taxon>Mesonia</taxon>
    </lineage>
</organism>
<proteinExistence type="predicted"/>
<protein>
    <submittedName>
        <fullName evidence="4">DNA adenine methylase</fullName>
    </submittedName>
</protein>
<dbReference type="PANTHER" id="PTHR30481">
    <property type="entry name" value="DNA ADENINE METHYLASE"/>
    <property type="match status" value="1"/>
</dbReference>
<dbReference type="RefSeq" id="WP_219040576.1">
    <property type="nucleotide sequence ID" value="NZ_JAHWDF010000011.1"/>
</dbReference>